<dbReference type="AlphaFoldDB" id="A0A6A4HDS3"/>
<evidence type="ECO:0000313" key="1">
    <source>
        <dbReference type="EMBL" id="KAE9395205.1"/>
    </source>
</evidence>
<organism evidence="1 2">
    <name type="scientific">Gymnopus androsaceus JB14</name>
    <dbReference type="NCBI Taxonomy" id="1447944"/>
    <lineage>
        <taxon>Eukaryota</taxon>
        <taxon>Fungi</taxon>
        <taxon>Dikarya</taxon>
        <taxon>Basidiomycota</taxon>
        <taxon>Agaricomycotina</taxon>
        <taxon>Agaricomycetes</taxon>
        <taxon>Agaricomycetidae</taxon>
        <taxon>Agaricales</taxon>
        <taxon>Marasmiineae</taxon>
        <taxon>Omphalotaceae</taxon>
        <taxon>Gymnopus</taxon>
    </lineage>
</organism>
<dbReference type="OrthoDB" id="2963563at2759"/>
<accession>A0A6A4HDS3</accession>
<keyword evidence="2" id="KW-1185">Reference proteome</keyword>
<dbReference type="InterPro" id="IPR009057">
    <property type="entry name" value="Homeodomain-like_sf"/>
</dbReference>
<protein>
    <submittedName>
        <fullName evidence="1">Uncharacterized protein</fullName>
    </submittedName>
</protein>
<gene>
    <name evidence="1" type="ORF">BT96DRAFT_826550</name>
</gene>
<evidence type="ECO:0000313" key="2">
    <source>
        <dbReference type="Proteomes" id="UP000799118"/>
    </source>
</evidence>
<dbReference type="Proteomes" id="UP000799118">
    <property type="component" value="Unassembled WGS sequence"/>
</dbReference>
<dbReference type="SUPFAM" id="SSF46689">
    <property type="entry name" value="Homeodomain-like"/>
    <property type="match status" value="1"/>
</dbReference>
<proteinExistence type="predicted"/>
<reference evidence="1" key="1">
    <citation type="journal article" date="2019" name="Environ. Microbiol.">
        <title>Fungal ecological strategies reflected in gene transcription - a case study of two litter decomposers.</title>
        <authorList>
            <person name="Barbi F."/>
            <person name="Kohler A."/>
            <person name="Barry K."/>
            <person name="Baskaran P."/>
            <person name="Daum C."/>
            <person name="Fauchery L."/>
            <person name="Ihrmark K."/>
            <person name="Kuo A."/>
            <person name="LaButti K."/>
            <person name="Lipzen A."/>
            <person name="Morin E."/>
            <person name="Grigoriev I.V."/>
            <person name="Henrissat B."/>
            <person name="Lindahl B."/>
            <person name="Martin F."/>
        </authorList>
    </citation>
    <scope>NUCLEOTIDE SEQUENCE</scope>
    <source>
        <strain evidence="1">JB14</strain>
    </source>
</reference>
<dbReference type="EMBL" id="ML769535">
    <property type="protein sequence ID" value="KAE9395205.1"/>
    <property type="molecule type" value="Genomic_DNA"/>
</dbReference>
<sequence length="102" mass="11488">SELTQHTNVSERLIQCALANWCNTGDVAIISSQHGRLKALSSLNMDYIKGLLEQTPDLYLEEIQRSLEDSCQVLVALSTIAALLCHWGWERKKVHIVVSDMH</sequence>
<feature type="non-terminal residue" evidence="1">
    <location>
        <position position="1"/>
    </location>
</feature>
<name>A0A6A4HDS3_9AGAR</name>